<dbReference type="GO" id="GO:0005886">
    <property type="term" value="C:plasma membrane"/>
    <property type="evidence" value="ECO:0007669"/>
    <property type="project" value="TreeGrafter"/>
</dbReference>
<dbReference type="PANTHER" id="PTHR46513:SF13">
    <property type="entry name" value="EGF-LIKE DOMAIN-CONTAINING PROTEIN"/>
    <property type="match status" value="1"/>
</dbReference>
<dbReference type="EMBL" id="ATLV01011191">
    <property type="status" value="NOT_ANNOTATED_CDS"/>
    <property type="molecule type" value="Genomic_DNA"/>
</dbReference>
<name>A0A084VD85_ANOSI</name>
<keyword evidence="6" id="KW-1185">Reference proteome</keyword>
<organism evidence="4">
    <name type="scientific">Anopheles sinensis</name>
    <name type="common">Mosquito</name>
    <dbReference type="NCBI Taxonomy" id="74873"/>
    <lineage>
        <taxon>Eukaryota</taxon>
        <taxon>Metazoa</taxon>
        <taxon>Ecdysozoa</taxon>
        <taxon>Arthropoda</taxon>
        <taxon>Hexapoda</taxon>
        <taxon>Insecta</taxon>
        <taxon>Pterygota</taxon>
        <taxon>Neoptera</taxon>
        <taxon>Endopterygota</taxon>
        <taxon>Diptera</taxon>
        <taxon>Nematocera</taxon>
        <taxon>Culicoidea</taxon>
        <taxon>Culicidae</taxon>
        <taxon>Anophelinae</taxon>
        <taxon>Anopheles</taxon>
    </lineage>
</organism>
<dbReference type="SUPFAM" id="SSF63825">
    <property type="entry name" value="YWTD domain"/>
    <property type="match status" value="1"/>
</dbReference>
<dbReference type="Gene3D" id="2.120.10.30">
    <property type="entry name" value="TolB, C-terminal domain"/>
    <property type="match status" value="1"/>
</dbReference>
<evidence type="ECO:0000313" key="5">
    <source>
        <dbReference type="EnsemblMetazoa" id="ASIC002885-PA"/>
    </source>
</evidence>
<reference evidence="4 6" key="1">
    <citation type="journal article" date="2014" name="BMC Genomics">
        <title>Genome sequence of Anopheles sinensis provides insight into genetics basis of mosquito competence for malaria parasites.</title>
        <authorList>
            <person name="Zhou D."/>
            <person name="Zhang D."/>
            <person name="Ding G."/>
            <person name="Shi L."/>
            <person name="Hou Q."/>
            <person name="Ye Y."/>
            <person name="Xu Y."/>
            <person name="Zhou H."/>
            <person name="Xiong C."/>
            <person name="Li S."/>
            <person name="Yu J."/>
            <person name="Hong S."/>
            <person name="Yu X."/>
            <person name="Zou P."/>
            <person name="Chen C."/>
            <person name="Chang X."/>
            <person name="Wang W."/>
            <person name="Lv Y."/>
            <person name="Sun Y."/>
            <person name="Ma L."/>
            <person name="Shen B."/>
            <person name="Zhu C."/>
        </authorList>
    </citation>
    <scope>NUCLEOTIDE SEQUENCE [LARGE SCALE GENOMIC DNA]</scope>
</reference>
<evidence type="ECO:0000313" key="6">
    <source>
        <dbReference type="Proteomes" id="UP000030765"/>
    </source>
</evidence>
<evidence type="ECO:0000256" key="3">
    <source>
        <dbReference type="PROSITE-ProRule" id="PRU00461"/>
    </source>
</evidence>
<sequence>MNGGNESDIIIAKSILSLDHDCSTGRIYWFTYAKKEIWSAKYDGTDQTVFAGRVSRSYGLAVDWISRRLYWSNYKKGTINVASLDNPDQRTVLISHLNNPRSIAVDPYRGKLYWKATDAIGVYEQRANQTIEWSNLDGTERQILIGRPLIYSPTDIKVSMATGELCYIDLKIKCIEPNSKQIRTIASHIAGSLALAVTDDMVYWTSSRFLVYNKIERMDANGARQKPISIQGDDLRTITAVTSNCTGLSNACSTDNGGCPENTICLINPYIESGRSCTQLKT</sequence>
<dbReference type="GO" id="GO:0060070">
    <property type="term" value="P:canonical Wnt signaling pathway"/>
    <property type="evidence" value="ECO:0007669"/>
    <property type="project" value="TreeGrafter"/>
</dbReference>
<evidence type="ECO:0000313" key="4">
    <source>
        <dbReference type="EMBL" id="KFB35929.1"/>
    </source>
</evidence>
<accession>A0A084VD85</accession>
<keyword evidence="1" id="KW-0245">EGF-like domain</keyword>
<dbReference type="PROSITE" id="PS51120">
    <property type="entry name" value="LDLRB"/>
    <property type="match status" value="2"/>
</dbReference>
<dbReference type="InterPro" id="IPR050778">
    <property type="entry name" value="Cueball_EGF_LRP_Nidogen"/>
</dbReference>
<dbReference type="GO" id="GO:0017147">
    <property type="term" value="F:Wnt-protein binding"/>
    <property type="evidence" value="ECO:0007669"/>
    <property type="project" value="TreeGrafter"/>
</dbReference>
<dbReference type="OMA" id="PNIVNFC"/>
<evidence type="ECO:0000256" key="2">
    <source>
        <dbReference type="ARBA" id="ARBA00022737"/>
    </source>
</evidence>
<dbReference type="EMBL" id="KE524650">
    <property type="protein sequence ID" value="KFB35929.1"/>
    <property type="molecule type" value="Genomic_DNA"/>
</dbReference>
<dbReference type="STRING" id="74873.A0A084VD85"/>
<evidence type="ECO:0000256" key="1">
    <source>
        <dbReference type="ARBA" id="ARBA00022536"/>
    </source>
</evidence>
<dbReference type="Proteomes" id="UP000030765">
    <property type="component" value="Unassembled WGS sequence"/>
</dbReference>
<gene>
    <name evidence="4" type="ORF">ZHAS_00002885</name>
</gene>
<keyword evidence="2" id="KW-0677">Repeat</keyword>
<feature type="repeat" description="LDL-receptor class B" evidence="3">
    <location>
        <begin position="25"/>
        <end position="66"/>
    </location>
</feature>
<reference evidence="5" key="2">
    <citation type="submission" date="2020-05" db="UniProtKB">
        <authorList>
            <consortium name="EnsemblMetazoa"/>
        </authorList>
    </citation>
    <scope>IDENTIFICATION</scope>
</reference>
<dbReference type="OrthoDB" id="7958563at2759"/>
<dbReference type="SMART" id="SM00135">
    <property type="entry name" value="LY"/>
    <property type="match status" value="4"/>
</dbReference>
<dbReference type="AlphaFoldDB" id="A0A084VD85"/>
<protein>
    <submittedName>
        <fullName evidence="4">AGAP008193-PA-like protein</fullName>
    </submittedName>
</protein>
<dbReference type="VEuPathDB" id="VectorBase:ASIS005300"/>
<dbReference type="VEuPathDB" id="VectorBase:ASIC002885"/>
<dbReference type="GO" id="GO:0042813">
    <property type="term" value="F:Wnt receptor activity"/>
    <property type="evidence" value="ECO:0007669"/>
    <property type="project" value="TreeGrafter"/>
</dbReference>
<dbReference type="InterPro" id="IPR011042">
    <property type="entry name" value="6-blade_b-propeller_TolB-like"/>
</dbReference>
<dbReference type="PANTHER" id="PTHR46513">
    <property type="entry name" value="VITELLOGENIN RECEPTOR-LIKE PROTEIN-RELATED-RELATED"/>
    <property type="match status" value="1"/>
</dbReference>
<dbReference type="Pfam" id="PF00058">
    <property type="entry name" value="Ldl_recept_b"/>
    <property type="match status" value="1"/>
</dbReference>
<proteinExistence type="predicted"/>
<dbReference type="InterPro" id="IPR000033">
    <property type="entry name" value="LDLR_classB_rpt"/>
</dbReference>
<feature type="repeat" description="LDL-receptor class B" evidence="3">
    <location>
        <begin position="67"/>
        <end position="109"/>
    </location>
</feature>
<dbReference type="EnsemblMetazoa" id="ASIC002885-RA">
    <property type="protein sequence ID" value="ASIC002885-PA"/>
    <property type="gene ID" value="ASIC002885"/>
</dbReference>